<keyword evidence="4" id="KW-0804">Transcription</keyword>
<sequence length="288" mass="30915">MNDTTLRQWRLFLAVAETGSVAAAAEAVALTQPAVSQALAGLEARLDTALFDRVGRGLRINAAGRQLLPEARALLAQATRCETLFQAPVLEVSLAATHTLGSYYLPARLAAFRQRHPDARVDMQVVNTDAAVRLLLDMAVDLAFVEGPVSHRLLSVHRWHDDVLLRVVAADRQAALGDDPSRWAWVMREPGSGTRNVIEQRLADAFPPAQRVLQLGSGEAVRQAILAGAGVGYVSEVAAAAALRDGRLKTVPGAQSRLVRPLYRLHHRQRGSGAGERALLASMAGPAD</sequence>
<dbReference type="InterPro" id="IPR036388">
    <property type="entry name" value="WH-like_DNA-bd_sf"/>
</dbReference>
<keyword evidence="2" id="KW-0805">Transcription regulation</keyword>
<dbReference type="RefSeq" id="WP_194854760.1">
    <property type="nucleotide sequence ID" value="NZ_ARXR01000001.1"/>
</dbReference>
<comment type="caution">
    <text evidence="6">The sequence shown here is derived from an EMBL/GenBank/DDBJ whole genome shotgun (WGS) entry which is preliminary data.</text>
</comment>
<dbReference type="PROSITE" id="PS50931">
    <property type="entry name" value="HTH_LYSR"/>
    <property type="match status" value="1"/>
</dbReference>
<protein>
    <submittedName>
        <fullName evidence="6">LysR family transcriptional regulator</fullName>
    </submittedName>
</protein>
<comment type="similarity">
    <text evidence="1">Belongs to the LysR transcriptional regulatory family.</text>
</comment>
<gene>
    <name evidence="6" type="ORF">ISO4_00057</name>
</gene>
<dbReference type="Pfam" id="PF03466">
    <property type="entry name" value="LysR_substrate"/>
    <property type="match status" value="1"/>
</dbReference>
<dbReference type="PRINTS" id="PR00039">
    <property type="entry name" value="HTHLYSR"/>
</dbReference>
<dbReference type="InterPro" id="IPR000847">
    <property type="entry name" value="LysR_HTH_N"/>
</dbReference>
<dbReference type="PANTHER" id="PTHR30126:SF94">
    <property type="entry name" value="LYSR FAMILY TRANSCRIPTIONAL REGULATOR"/>
    <property type="match status" value="1"/>
</dbReference>
<evidence type="ECO:0000256" key="1">
    <source>
        <dbReference type="ARBA" id="ARBA00009437"/>
    </source>
</evidence>
<name>A0ABS0ABE7_9GAMM</name>
<accession>A0ABS0ABE7</accession>
<dbReference type="SUPFAM" id="SSF53850">
    <property type="entry name" value="Periplasmic binding protein-like II"/>
    <property type="match status" value="1"/>
</dbReference>
<evidence type="ECO:0000256" key="4">
    <source>
        <dbReference type="ARBA" id="ARBA00023163"/>
    </source>
</evidence>
<dbReference type="Proteomes" id="UP000644441">
    <property type="component" value="Unassembled WGS sequence"/>
</dbReference>
<reference evidence="6 7" key="1">
    <citation type="submission" date="2012-09" db="EMBL/GenBank/DDBJ databases">
        <title>Genome Sequence of alkane-degrading Bacterium Alcanivorax venustensis ISO4.</title>
        <authorList>
            <person name="Lai Q."/>
            <person name="Shao Z."/>
        </authorList>
    </citation>
    <scope>NUCLEOTIDE SEQUENCE [LARGE SCALE GENOMIC DNA]</scope>
    <source>
        <strain evidence="6 7">ISO4</strain>
    </source>
</reference>
<dbReference type="PANTHER" id="PTHR30126">
    <property type="entry name" value="HTH-TYPE TRANSCRIPTIONAL REGULATOR"/>
    <property type="match status" value="1"/>
</dbReference>
<evidence type="ECO:0000313" key="6">
    <source>
        <dbReference type="EMBL" id="MBF5051455.1"/>
    </source>
</evidence>
<keyword evidence="7" id="KW-1185">Reference proteome</keyword>
<keyword evidence="3" id="KW-0238">DNA-binding</keyword>
<feature type="domain" description="HTH lysR-type" evidence="5">
    <location>
        <begin position="4"/>
        <end position="61"/>
    </location>
</feature>
<organism evidence="6 7">
    <name type="scientific">Alloalcanivorax venustensis ISO4</name>
    <dbReference type="NCBI Taxonomy" id="1177184"/>
    <lineage>
        <taxon>Bacteria</taxon>
        <taxon>Pseudomonadati</taxon>
        <taxon>Pseudomonadota</taxon>
        <taxon>Gammaproteobacteria</taxon>
        <taxon>Oceanospirillales</taxon>
        <taxon>Alcanivoracaceae</taxon>
        <taxon>Alloalcanivorax</taxon>
    </lineage>
</organism>
<evidence type="ECO:0000256" key="2">
    <source>
        <dbReference type="ARBA" id="ARBA00023015"/>
    </source>
</evidence>
<dbReference type="Gene3D" id="3.40.190.290">
    <property type="match status" value="1"/>
</dbReference>
<evidence type="ECO:0000259" key="5">
    <source>
        <dbReference type="PROSITE" id="PS50931"/>
    </source>
</evidence>
<dbReference type="InterPro" id="IPR005119">
    <property type="entry name" value="LysR_subst-bd"/>
</dbReference>
<dbReference type="InterPro" id="IPR036390">
    <property type="entry name" value="WH_DNA-bd_sf"/>
</dbReference>
<dbReference type="Pfam" id="PF00126">
    <property type="entry name" value="HTH_1"/>
    <property type="match status" value="1"/>
</dbReference>
<evidence type="ECO:0000256" key="3">
    <source>
        <dbReference type="ARBA" id="ARBA00023125"/>
    </source>
</evidence>
<proteinExistence type="inferred from homology"/>
<dbReference type="SUPFAM" id="SSF46785">
    <property type="entry name" value="Winged helix' DNA-binding domain"/>
    <property type="match status" value="1"/>
</dbReference>
<dbReference type="EMBL" id="ARXR01000001">
    <property type="protein sequence ID" value="MBF5051455.1"/>
    <property type="molecule type" value="Genomic_DNA"/>
</dbReference>
<dbReference type="Gene3D" id="1.10.10.10">
    <property type="entry name" value="Winged helix-like DNA-binding domain superfamily/Winged helix DNA-binding domain"/>
    <property type="match status" value="1"/>
</dbReference>
<evidence type="ECO:0000313" key="7">
    <source>
        <dbReference type="Proteomes" id="UP000644441"/>
    </source>
</evidence>